<dbReference type="GO" id="GO:0016788">
    <property type="term" value="F:hydrolase activity, acting on ester bonds"/>
    <property type="evidence" value="ECO:0007669"/>
    <property type="project" value="InterPro"/>
</dbReference>
<evidence type="ECO:0000256" key="4">
    <source>
        <dbReference type="ARBA" id="ARBA00022833"/>
    </source>
</evidence>
<dbReference type="Proteomes" id="UP000607197">
    <property type="component" value="Unassembled WGS sequence"/>
</dbReference>
<reference evidence="6" key="1">
    <citation type="journal article" date="2014" name="Int. J. Syst. Evol. Microbiol.">
        <title>Complete genome sequence of Corynebacterium casei LMG S-19264T (=DSM 44701T), isolated from a smear-ripened cheese.</title>
        <authorList>
            <consortium name="US DOE Joint Genome Institute (JGI-PGF)"/>
            <person name="Walter F."/>
            <person name="Albersmeier A."/>
            <person name="Kalinowski J."/>
            <person name="Ruckert C."/>
        </authorList>
    </citation>
    <scope>NUCLEOTIDE SEQUENCE</scope>
    <source>
        <strain evidence="6">JCM 19596</strain>
    </source>
</reference>
<dbReference type="InterPro" id="IPR043795">
    <property type="entry name" value="N-alpha-Ac-DABA-like"/>
</dbReference>
<dbReference type="PIRSF" id="PIRSF039012">
    <property type="entry name" value="ASP"/>
    <property type="match status" value="1"/>
</dbReference>
<dbReference type="EMBL" id="BMPG01000002">
    <property type="protein sequence ID" value="GGL60499.1"/>
    <property type="molecule type" value="Genomic_DNA"/>
</dbReference>
<gene>
    <name evidence="6" type="ORF">GCM10009039_18450</name>
</gene>
<dbReference type="SUPFAM" id="SSF53187">
    <property type="entry name" value="Zn-dependent exopeptidases"/>
    <property type="match status" value="1"/>
</dbReference>
<proteinExistence type="predicted"/>
<sequence length="336" mass="35904">MNSGTFEWGGQDVPAGETHHAYYPVHESFLGDPIEIPVTVVNGDGDGPVVFLTAAVHGDELNGVKVAHEAVERFAPADLDGVLVVVHVVNVPAYGSQQRYLPLYDQDLNRFFPGKEAGQPASRIANAVYRGVLSHCDYGLDFHTSTRGRTTMFHTRASLTDNDDVARLNEAFGANVTLVGTGDEGHSIRAACTARGVPTLTVEMGEAHRFEDRYVSRALAGIESVLTDLGMYDGERVEPTWTRVVDANREKTWVRSNAGGLVDLAVDTGDVVAAGETICTVTDHFASKEEDVVAPFQGIVAGLLQNPVAQPGHPVCHLIGVDDDIAESIQDGGGSD</sequence>
<evidence type="ECO:0000259" key="5">
    <source>
        <dbReference type="Pfam" id="PF24827"/>
    </source>
</evidence>
<evidence type="ECO:0000256" key="3">
    <source>
        <dbReference type="ARBA" id="ARBA00022801"/>
    </source>
</evidence>
<reference evidence="6" key="2">
    <citation type="submission" date="2020-09" db="EMBL/GenBank/DDBJ databases">
        <authorList>
            <person name="Sun Q."/>
            <person name="Ohkuma M."/>
        </authorList>
    </citation>
    <scope>NUCLEOTIDE SEQUENCE</scope>
    <source>
        <strain evidence="6">JCM 19596</strain>
    </source>
</reference>
<keyword evidence="4" id="KW-0862">Zinc</keyword>
<evidence type="ECO:0000313" key="7">
    <source>
        <dbReference type="Proteomes" id="UP000607197"/>
    </source>
</evidence>
<dbReference type="PANTHER" id="PTHR37326">
    <property type="entry name" value="BLL3975 PROTEIN"/>
    <property type="match status" value="1"/>
</dbReference>
<dbReference type="GO" id="GO:0016811">
    <property type="term" value="F:hydrolase activity, acting on carbon-nitrogen (but not peptide) bonds, in linear amides"/>
    <property type="evidence" value="ECO:0007669"/>
    <property type="project" value="InterPro"/>
</dbReference>
<dbReference type="OrthoDB" id="254740at2157"/>
<accession>A0A830FJ91</accession>
<keyword evidence="2" id="KW-0479">Metal-binding</keyword>
<protein>
    <submittedName>
        <fullName evidence="6">Succinate dehydrogenase</fullName>
    </submittedName>
</protein>
<dbReference type="InterPro" id="IPR053138">
    <property type="entry name" value="N-alpha-Ac-DABA_deacetylase"/>
</dbReference>
<dbReference type="GO" id="GO:0046872">
    <property type="term" value="F:metal ion binding"/>
    <property type="evidence" value="ECO:0007669"/>
    <property type="project" value="UniProtKB-KW"/>
</dbReference>
<dbReference type="AlphaFoldDB" id="A0A830FJ91"/>
<dbReference type="RefSeq" id="WP_188978197.1">
    <property type="nucleotide sequence ID" value="NZ_BMPG01000002.1"/>
</dbReference>
<feature type="domain" description="Succinylglutamate desuccinylase/Aspartoacylase catalytic" evidence="5">
    <location>
        <begin position="47"/>
        <end position="226"/>
    </location>
</feature>
<dbReference type="PANTHER" id="PTHR37326:SF1">
    <property type="entry name" value="BLL3975 PROTEIN"/>
    <property type="match status" value="1"/>
</dbReference>
<name>A0A830FJ91_9EURY</name>
<organism evidence="6 7">
    <name type="scientific">Halocalculus aciditolerans</name>
    <dbReference type="NCBI Taxonomy" id="1383812"/>
    <lineage>
        <taxon>Archaea</taxon>
        <taxon>Methanobacteriati</taxon>
        <taxon>Methanobacteriota</taxon>
        <taxon>Stenosarchaea group</taxon>
        <taxon>Halobacteria</taxon>
        <taxon>Halobacteriales</taxon>
        <taxon>Halobacteriaceae</taxon>
        <taxon>Halocalculus</taxon>
    </lineage>
</organism>
<keyword evidence="7" id="KW-1185">Reference proteome</keyword>
<evidence type="ECO:0000256" key="2">
    <source>
        <dbReference type="ARBA" id="ARBA00022723"/>
    </source>
</evidence>
<comment type="caution">
    <text evidence="6">The sequence shown here is derived from an EMBL/GenBank/DDBJ whole genome shotgun (WGS) entry which is preliminary data.</text>
</comment>
<keyword evidence="3" id="KW-0378">Hydrolase</keyword>
<dbReference type="Gene3D" id="3.40.630.10">
    <property type="entry name" value="Zn peptidases"/>
    <property type="match status" value="1"/>
</dbReference>
<dbReference type="CDD" id="cd06251">
    <property type="entry name" value="M14_ASTE_ASPA-like"/>
    <property type="match status" value="1"/>
</dbReference>
<dbReference type="Pfam" id="PF24827">
    <property type="entry name" value="AstE_AspA_cat"/>
    <property type="match status" value="1"/>
</dbReference>
<comment type="cofactor">
    <cofactor evidence="1">
        <name>Zn(2+)</name>
        <dbReference type="ChEBI" id="CHEBI:29105"/>
    </cofactor>
</comment>
<evidence type="ECO:0000256" key="1">
    <source>
        <dbReference type="ARBA" id="ARBA00001947"/>
    </source>
</evidence>
<evidence type="ECO:0000313" key="6">
    <source>
        <dbReference type="EMBL" id="GGL60499.1"/>
    </source>
</evidence>
<dbReference type="InterPro" id="IPR055438">
    <property type="entry name" value="AstE_AspA_cat"/>
</dbReference>